<evidence type="ECO:0000313" key="3">
    <source>
        <dbReference type="Proteomes" id="UP000000702"/>
    </source>
</evidence>
<gene>
    <name evidence="2" type="ORF">TCIL3000_0_17580</name>
</gene>
<dbReference type="PANTHER" id="PTHR44163:SF1">
    <property type="entry name" value="U3 SMALL NUCLEOLAR RNA-ASSOCIATED PROTEIN 4 HOMOLOG"/>
    <property type="match status" value="1"/>
</dbReference>
<evidence type="ECO:0000256" key="1">
    <source>
        <dbReference type="SAM" id="MobiDB-lite"/>
    </source>
</evidence>
<proteinExistence type="predicted"/>
<dbReference type="GO" id="GO:0032040">
    <property type="term" value="C:small-subunit processome"/>
    <property type="evidence" value="ECO:0007669"/>
    <property type="project" value="TreeGrafter"/>
</dbReference>
<sequence length="804" mass="88401">MVVRRKKQKEEGKQNGNINGDELMTVAKRQRTPSEETQAFKKFAIETHNAVNGDNNDNSKSMECGTQRINMATELSGTILRSLTIAPDVSGVRCIAVHPQERELVIARENGSLVSFRIVRFQNVPHFQMLRSTGGCANRTITRLRYLPLLTGRRRGAAASVPRLLASHLSGQLVIYCGETLAPLHVYQRTGGAVWDFCISDYTVYAARADGSWHQLSVEYVSTSTAGGQLKDAVPELSLQRIIPKVPGADRALSVCCSNQWQMAAGTDDAGNVVAWRMPRTVAVDDSNGEANNSNSAVNKEGVTTGSRDRPQGLTDHESLWTSRLAEGIGLCCAICRSSGKAPPVVAVGTSVGDMVLFEANHGYAIRRFTHHKGPLSSIVCSESNINGDACGVLYASGWHESLRSYRCDPVGEWYPAEVKRRTHYHEVAELALLTRQQLILSGSRDATVMFSAPSSLFSSPATYLHTTCQSFAFIKKRNVILQTRGNRIEGFRADASFRRWVPLFVYKVRGKFYIRGVWSDDAMNHILFATDERAALLRFDMPDGTGGAAAPLHVYEVASLPIERGVVDCCFVNRGSNVGCYLLLDEAILHVTFEGGYSVVRTPLPKMEGQTENLSISPTRIIALQNQSDSANEGDGSATKLMIFGRYGWISLGTFVDGTINLESFTVRREGLQMVESVPLLSSPEDKDDEMIVGLISNERYIAGIGTSEPRNLPRTLPHDTRFLARLPPPSSGSGKGAGLCFLATFSRGLIYVTEETWCMLSRCTVEGAFVVCENKKLLLLLRNLEGQLMALPPCWRLRRFGN</sequence>
<dbReference type="AlphaFoldDB" id="F9WHS9"/>
<organism evidence="2 3">
    <name type="scientific">Trypanosoma congolense (strain IL3000)</name>
    <dbReference type="NCBI Taxonomy" id="1068625"/>
    <lineage>
        <taxon>Eukaryota</taxon>
        <taxon>Discoba</taxon>
        <taxon>Euglenozoa</taxon>
        <taxon>Kinetoplastea</taxon>
        <taxon>Metakinetoplastina</taxon>
        <taxon>Trypanosomatida</taxon>
        <taxon>Trypanosomatidae</taxon>
        <taxon>Trypanosoma</taxon>
        <taxon>Nannomonas</taxon>
    </lineage>
</organism>
<accession>F9WHS9</accession>
<dbReference type="InterPro" id="IPR015943">
    <property type="entry name" value="WD40/YVTN_repeat-like_dom_sf"/>
</dbReference>
<dbReference type="SUPFAM" id="SSF50978">
    <property type="entry name" value="WD40 repeat-like"/>
    <property type="match status" value="1"/>
</dbReference>
<dbReference type="Gene3D" id="2.130.10.10">
    <property type="entry name" value="YVTN repeat-like/Quinoprotein amine dehydrogenase"/>
    <property type="match status" value="2"/>
</dbReference>
<evidence type="ECO:0000313" key="2">
    <source>
        <dbReference type="EMBL" id="CCD16874.1"/>
    </source>
</evidence>
<dbReference type="GO" id="GO:0003723">
    <property type="term" value="F:RNA binding"/>
    <property type="evidence" value="ECO:0007669"/>
    <property type="project" value="TreeGrafter"/>
</dbReference>
<dbReference type="Proteomes" id="UP000000702">
    <property type="component" value="Unassembled WGS sequence"/>
</dbReference>
<name>F9WHS9_TRYCI</name>
<reference evidence="3" key="1">
    <citation type="submission" date="2011-07" db="EMBL/GenBank/DDBJ databases">
        <title>Divergent evolution of antigenic variation in African trypanosomes.</title>
        <authorList>
            <person name="Jackson A.P."/>
            <person name="Berry A."/>
            <person name="Allison H.C."/>
            <person name="Burton P."/>
            <person name="Anderson J."/>
            <person name="Aslett M."/>
            <person name="Brown R."/>
            <person name="Corton N."/>
            <person name="Harris D."/>
            <person name="Hauser H."/>
            <person name="Gamble J."/>
            <person name="Gilderthorp R."/>
            <person name="McQuillan J."/>
            <person name="Quail M.A."/>
            <person name="Sanders M."/>
            <person name="Van Tonder A."/>
            <person name="Ginger M.L."/>
            <person name="Donelson J.E."/>
            <person name="Field M.C."/>
            <person name="Barry J.D."/>
            <person name="Berriman M."/>
            <person name="Hertz-Fowler C."/>
        </authorList>
    </citation>
    <scope>NUCLEOTIDE SEQUENCE [LARGE SCALE GENOMIC DNA]</scope>
    <source>
        <strain evidence="3">IL3000</strain>
    </source>
</reference>
<comment type="caution">
    <text evidence="2">The sequence shown here is derived from an EMBL/GenBank/DDBJ whole genome shotgun (WGS) entry which is preliminary data.</text>
</comment>
<dbReference type="VEuPathDB" id="TriTrypDB:TcIL3000_0_17580"/>
<dbReference type="InterPro" id="IPR036322">
    <property type="entry name" value="WD40_repeat_dom_sf"/>
</dbReference>
<dbReference type="GO" id="GO:0030686">
    <property type="term" value="C:90S preribosome"/>
    <property type="evidence" value="ECO:0007669"/>
    <property type="project" value="InterPro"/>
</dbReference>
<reference evidence="2 3" key="2">
    <citation type="journal article" date="2012" name="Proc. Natl. Acad. Sci. U.S.A.">
        <title>Antigenic diversity is generated by distinct evolutionary mechanisms in African trypanosome species.</title>
        <authorList>
            <person name="Jackson A.P."/>
            <person name="Berry A."/>
            <person name="Aslett M."/>
            <person name="Allison H.C."/>
            <person name="Burton P."/>
            <person name="Vavrova-Anderson J."/>
            <person name="Brown R."/>
            <person name="Browne H."/>
            <person name="Corton N."/>
            <person name="Hauser H."/>
            <person name="Gamble J."/>
            <person name="Gilderthorp R."/>
            <person name="Marcello L."/>
            <person name="McQuillan J."/>
            <person name="Otto T.D."/>
            <person name="Quail M.A."/>
            <person name="Sanders M.J."/>
            <person name="van Tonder A."/>
            <person name="Ginger M.L."/>
            <person name="Field M.C."/>
            <person name="Barry J.D."/>
            <person name="Hertz-Fowler C."/>
            <person name="Berriman M."/>
        </authorList>
    </citation>
    <scope>NUCLEOTIDE SEQUENCE [LARGE SCALE GENOMIC DNA]</scope>
    <source>
        <strain evidence="2 3">IL3000</strain>
    </source>
</reference>
<dbReference type="OMA" id="YASGWHE"/>
<dbReference type="InterPro" id="IPR046351">
    <property type="entry name" value="UTP4"/>
</dbReference>
<protein>
    <submittedName>
        <fullName evidence="2">WGS project CAEQ00000000 data, annotated contig 693</fullName>
    </submittedName>
</protein>
<feature type="region of interest" description="Disordered" evidence="1">
    <location>
        <begin position="284"/>
        <end position="315"/>
    </location>
</feature>
<keyword evidence="3" id="KW-1185">Reference proteome</keyword>
<dbReference type="EMBL" id="CAEQ01002484">
    <property type="protein sequence ID" value="CCD16874.1"/>
    <property type="molecule type" value="Genomic_DNA"/>
</dbReference>
<dbReference type="GO" id="GO:0000462">
    <property type="term" value="P:maturation of SSU-rRNA from tricistronic rRNA transcript (SSU-rRNA, 5.8S rRNA, LSU-rRNA)"/>
    <property type="evidence" value="ECO:0007669"/>
    <property type="project" value="InterPro"/>
</dbReference>
<dbReference type="GO" id="GO:0034455">
    <property type="term" value="C:t-UTP complex"/>
    <property type="evidence" value="ECO:0007669"/>
    <property type="project" value="TreeGrafter"/>
</dbReference>
<feature type="region of interest" description="Disordered" evidence="1">
    <location>
        <begin position="1"/>
        <end position="22"/>
    </location>
</feature>
<feature type="compositionally biased region" description="Polar residues" evidence="1">
    <location>
        <begin position="289"/>
        <end position="306"/>
    </location>
</feature>
<dbReference type="PANTHER" id="PTHR44163">
    <property type="entry name" value="U3 SMALL NUCLEOLAR RNA-ASSOCIATED PROTEIN 4 HOMOLOG"/>
    <property type="match status" value="1"/>
</dbReference>